<dbReference type="GO" id="GO:0005634">
    <property type="term" value="C:nucleus"/>
    <property type="evidence" value="ECO:0007669"/>
    <property type="project" value="UniProtKB-SubCell"/>
</dbReference>
<keyword evidence="3" id="KW-0238">DNA-binding</keyword>
<comment type="subcellular location">
    <subcellularLocation>
        <location evidence="1">Nucleus</location>
    </subcellularLocation>
</comment>
<dbReference type="PANTHER" id="PTHR45614:SF285">
    <property type="entry name" value="TRANSCRIPTION FACTOR MYB98"/>
    <property type="match status" value="1"/>
</dbReference>
<protein>
    <submittedName>
        <fullName evidence="8">Transcription factor MYB</fullName>
    </submittedName>
</protein>
<dbReference type="EMBL" id="JBFOLJ010000013">
    <property type="protein sequence ID" value="KAL2482501.1"/>
    <property type="molecule type" value="Genomic_DNA"/>
</dbReference>
<feature type="domain" description="Myb-like" evidence="6">
    <location>
        <begin position="244"/>
        <end position="294"/>
    </location>
</feature>
<keyword evidence="2" id="KW-0677">Repeat</keyword>
<dbReference type="AlphaFoldDB" id="A0ABD1R464"/>
<dbReference type="Gene3D" id="1.10.10.60">
    <property type="entry name" value="Homeodomain-like"/>
    <property type="match status" value="2"/>
</dbReference>
<name>A0ABD1R464_9LAMI</name>
<dbReference type="InterPro" id="IPR050560">
    <property type="entry name" value="MYB_TF"/>
</dbReference>
<feature type="domain" description="HTH myb-type" evidence="7">
    <location>
        <begin position="197"/>
        <end position="247"/>
    </location>
</feature>
<dbReference type="GO" id="GO:0003677">
    <property type="term" value="F:DNA binding"/>
    <property type="evidence" value="ECO:0007669"/>
    <property type="project" value="UniProtKB-KW"/>
</dbReference>
<comment type="caution">
    <text evidence="8">The sequence shown here is derived from an EMBL/GenBank/DDBJ whole genome shotgun (WGS) entry which is preliminary data.</text>
</comment>
<evidence type="ECO:0000313" key="9">
    <source>
        <dbReference type="Proteomes" id="UP001604277"/>
    </source>
</evidence>
<keyword evidence="4" id="KW-0539">Nucleus</keyword>
<dbReference type="CDD" id="cd00167">
    <property type="entry name" value="SANT"/>
    <property type="match status" value="2"/>
</dbReference>
<organism evidence="8 9">
    <name type="scientific">Forsythia ovata</name>
    <dbReference type="NCBI Taxonomy" id="205694"/>
    <lineage>
        <taxon>Eukaryota</taxon>
        <taxon>Viridiplantae</taxon>
        <taxon>Streptophyta</taxon>
        <taxon>Embryophyta</taxon>
        <taxon>Tracheophyta</taxon>
        <taxon>Spermatophyta</taxon>
        <taxon>Magnoliopsida</taxon>
        <taxon>eudicotyledons</taxon>
        <taxon>Gunneridae</taxon>
        <taxon>Pentapetalae</taxon>
        <taxon>asterids</taxon>
        <taxon>lamiids</taxon>
        <taxon>Lamiales</taxon>
        <taxon>Oleaceae</taxon>
        <taxon>Forsythieae</taxon>
        <taxon>Forsythia</taxon>
    </lineage>
</organism>
<evidence type="ECO:0000256" key="5">
    <source>
        <dbReference type="SAM" id="MobiDB-lite"/>
    </source>
</evidence>
<evidence type="ECO:0000256" key="3">
    <source>
        <dbReference type="ARBA" id="ARBA00023125"/>
    </source>
</evidence>
<dbReference type="PANTHER" id="PTHR45614">
    <property type="entry name" value="MYB PROTEIN-RELATED"/>
    <property type="match status" value="1"/>
</dbReference>
<proteinExistence type="predicted"/>
<keyword evidence="9" id="KW-1185">Reference proteome</keyword>
<evidence type="ECO:0000259" key="7">
    <source>
        <dbReference type="PROSITE" id="PS51294"/>
    </source>
</evidence>
<dbReference type="SMART" id="SM00717">
    <property type="entry name" value="SANT"/>
    <property type="match status" value="2"/>
</dbReference>
<evidence type="ECO:0000313" key="8">
    <source>
        <dbReference type="EMBL" id="KAL2482501.1"/>
    </source>
</evidence>
<dbReference type="Pfam" id="PF00249">
    <property type="entry name" value="Myb_DNA-binding"/>
    <property type="match status" value="2"/>
</dbReference>
<evidence type="ECO:0000256" key="2">
    <source>
        <dbReference type="ARBA" id="ARBA00022737"/>
    </source>
</evidence>
<feature type="domain" description="Myb-like" evidence="6">
    <location>
        <begin position="192"/>
        <end position="243"/>
    </location>
</feature>
<evidence type="ECO:0000256" key="1">
    <source>
        <dbReference type="ARBA" id="ARBA00004123"/>
    </source>
</evidence>
<accession>A0ABD1R464</accession>
<dbReference type="PROSITE" id="PS50090">
    <property type="entry name" value="MYB_LIKE"/>
    <property type="match status" value="2"/>
</dbReference>
<gene>
    <name evidence="8" type="ORF">Fot_43945</name>
</gene>
<evidence type="ECO:0000259" key="6">
    <source>
        <dbReference type="PROSITE" id="PS50090"/>
    </source>
</evidence>
<reference evidence="9" key="1">
    <citation type="submission" date="2024-07" db="EMBL/GenBank/DDBJ databases">
        <title>Two chromosome-level genome assemblies of Korean endemic species Abeliophyllum distichum and Forsythia ovata (Oleaceae).</title>
        <authorList>
            <person name="Jang H."/>
        </authorList>
    </citation>
    <scope>NUCLEOTIDE SEQUENCE [LARGE SCALE GENOMIC DNA]</scope>
</reference>
<dbReference type="SUPFAM" id="SSF46689">
    <property type="entry name" value="Homeodomain-like"/>
    <property type="match status" value="1"/>
</dbReference>
<evidence type="ECO:0000256" key="4">
    <source>
        <dbReference type="ARBA" id="ARBA00023242"/>
    </source>
</evidence>
<dbReference type="InterPro" id="IPR017930">
    <property type="entry name" value="Myb_dom"/>
</dbReference>
<feature type="domain" description="HTH myb-type" evidence="7">
    <location>
        <begin position="248"/>
        <end position="298"/>
    </location>
</feature>
<sequence>MESKCRNDHVTPRPIALFNSNMELKLEDDLSMHMNFSSKGYLQESQYFDQFSLTGSSFNPNLGFQENSFDPFDHFCHVSPSTDLDSYNFKPFEENGGGIMHNFRGGGLLNFQDRKYPLTGMETSDHNILSLNCHDSDLLNFVVPDESSCVTADNGNKQGGSRKRKNNDNNSNNTTIEGESVSAKSSGRAWKKSKSAKGQWTTEEDRLLIHLVEKFGVRKWSHIAQTLKGRIGKQCRERWHNHLRPDIKKDIWTEEEDRILIEAHAEVGNKWAEIAKRLPGRTENSIKNHWNATKRRQFSRRKCRTKWPRPSSLLQNYIKSLNLEKGFSASPTTTTNAGIIYNANASMKTLEKPDFMDFCVPDYDFDEVPEFTLDDKVFEGSSIDSLMEDISGGSLKMDEKCFDIGLPFDMPPLMQFEGKKELDLMEMISQNKR</sequence>
<dbReference type="FunFam" id="1.10.10.60:FF:000010">
    <property type="entry name" value="Transcriptional activator Myb isoform A"/>
    <property type="match status" value="1"/>
</dbReference>
<dbReference type="Proteomes" id="UP001604277">
    <property type="component" value="Unassembled WGS sequence"/>
</dbReference>
<dbReference type="InterPro" id="IPR001005">
    <property type="entry name" value="SANT/Myb"/>
</dbReference>
<dbReference type="PROSITE" id="PS51294">
    <property type="entry name" value="HTH_MYB"/>
    <property type="match status" value="2"/>
</dbReference>
<dbReference type="InterPro" id="IPR009057">
    <property type="entry name" value="Homeodomain-like_sf"/>
</dbReference>
<dbReference type="FunFam" id="1.10.10.60:FF:000381">
    <property type="entry name" value="Transcription factor MYB119"/>
    <property type="match status" value="1"/>
</dbReference>
<feature type="region of interest" description="Disordered" evidence="5">
    <location>
        <begin position="150"/>
        <end position="196"/>
    </location>
</feature>